<dbReference type="Pfam" id="PF17146">
    <property type="entry name" value="PIN_6"/>
    <property type="match status" value="1"/>
</dbReference>
<dbReference type="Gene3D" id="6.20.210.10">
    <property type="entry name" value="Nin one binding (NOB1), Zn-ribbon-like"/>
    <property type="match status" value="1"/>
</dbReference>
<comment type="function">
    <text evidence="7">Required for the synthesis of 40S ribosome subunits. Has a role in processing 20S pre-rRNA into the mature 18S rRNA, where it is required for cleavage at the 3' end of the mature 18S rRNA (D-site). Accompanies the 20S pre-rRNA from the nucleus to the cytoplasm.</text>
</comment>
<evidence type="ECO:0000313" key="12">
    <source>
        <dbReference type="EMBL" id="OCF34817.1"/>
    </source>
</evidence>
<keyword evidence="13" id="KW-1185">Reference proteome</keyword>
<organism evidence="12 13">
    <name type="scientific">Kwoniella heveanensis BCC8398</name>
    <dbReference type="NCBI Taxonomy" id="1296120"/>
    <lineage>
        <taxon>Eukaryota</taxon>
        <taxon>Fungi</taxon>
        <taxon>Dikarya</taxon>
        <taxon>Basidiomycota</taxon>
        <taxon>Agaricomycotina</taxon>
        <taxon>Tremellomycetes</taxon>
        <taxon>Tremellales</taxon>
        <taxon>Cryptococcaceae</taxon>
        <taxon>Kwoniella</taxon>
    </lineage>
</organism>
<gene>
    <name evidence="12" type="ORF">I316_03361</name>
</gene>
<feature type="binding site" evidence="8">
    <location>
        <position position="362"/>
    </location>
    <ligand>
        <name>Zn(2+)</name>
        <dbReference type="ChEBI" id="CHEBI:29105"/>
    </ligand>
</feature>
<dbReference type="OrthoDB" id="446759at2759"/>
<proteinExistence type="inferred from homology"/>
<evidence type="ECO:0000256" key="4">
    <source>
        <dbReference type="ARBA" id="ARBA00022801"/>
    </source>
</evidence>
<dbReference type="SUPFAM" id="SSF144206">
    <property type="entry name" value="NOB1 zinc finger-like"/>
    <property type="match status" value="1"/>
</dbReference>
<dbReference type="GO" id="GO:0046872">
    <property type="term" value="F:metal ion binding"/>
    <property type="evidence" value="ECO:0007669"/>
    <property type="project" value="UniProtKB-UniRule"/>
</dbReference>
<evidence type="ECO:0000313" key="13">
    <source>
        <dbReference type="Proteomes" id="UP000092666"/>
    </source>
</evidence>
<keyword evidence="5 7" id="KW-0862">Zinc</keyword>
<dbReference type="PANTHER" id="PTHR12814:SF2">
    <property type="entry name" value="RNA-BINDING PROTEIN NOB1"/>
    <property type="match status" value="1"/>
</dbReference>
<dbReference type="FunFam" id="3.40.50.1010:FF:000020">
    <property type="entry name" value="20S-pre-rRNA D-site endonuclease NOB1"/>
    <property type="match status" value="1"/>
</dbReference>
<dbReference type="GO" id="GO:0005730">
    <property type="term" value="C:nucleolus"/>
    <property type="evidence" value="ECO:0007669"/>
    <property type="project" value="UniProtKB-SubCell"/>
</dbReference>
<feature type="region of interest" description="Disordered" evidence="9">
    <location>
        <begin position="1"/>
        <end position="79"/>
    </location>
</feature>
<feature type="domain" description="Ribonuclease PIN" evidence="11">
    <location>
        <begin position="88"/>
        <end position="176"/>
    </location>
</feature>
<dbReference type="GO" id="GO:0030688">
    <property type="term" value="C:preribosome, small subunit precursor"/>
    <property type="evidence" value="ECO:0007669"/>
    <property type="project" value="TreeGrafter"/>
</dbReference>
<feature type="binding site" evidence="8">
    <location>
        <position position="377"/>
    </location>
    <ligand>
        <name>Zn(2+)</name>
        <dbReference type="ChEBI" id="CHEBI:29105"/>
    </ligand>
</feature>
<feature type="region of interest" description="Disordered" evidence="9">
    <location>
        <begin position="192"/>
        <end position="219"/>
    </location>
</feature>
<feature type="region of interest" description="Disordered" evidence="9">
    <location>
        <begin position="483"/>
        <end position="513"/>
    </location>
</feature>
<dbReference type="CDD" id="cd09876">
    <property type="entry name" value="PIN_Nob1-like"/>
    <property type="match status" value="1"/>
</dbReference>
<evidence type="ECO:0000256" key="5">
    <source>
        <dbReference type="ARBA" id="ARBA00022833"/>
    </source>
</evidence>
<evidence type="ECO:0000256" key="9">
    <source>
        <dbReference type="SAM" id="MobiDB-lite"/>
    </source>
</evidence>
<evidence type="ECO:0000256" key="1">
    <source>
        <dbReference type="ARBA" id="ARBA00005858"/>
    </source>
</evidence>
<dbReference type="GO" id="GO:0030490">
    <property type="term" value="P:maturation of SSU-rRNA"/>
    <property type="evidence" value="ECO:0007669"/>
    <property type="project" value="TreeGrafter"/>
</dbReference>
<keyword evidence="2" id="KW-0540">Nuclease</keyword>
<feature type="binding site" evidence="8">
    <location>
        <position position="365"/>
    </location>
    <ligand>
        <name>Zn(2+)</name>
        <dbReference type="ChEBI" id="CHEBI:29105"/>
    </ligand>
</feature>
<dbReference type="STRING" id="1296120.A0A1B9GUV7"/>
<keyword evidence="6 7" id="KW-0539">Nucleus</keyword>
<comment type="similarity">
    <text evidence="1 7">Belongs to the NOB1 family.</text>
</comment>
<evidence type="ECO:0000259" key="10">
    <source>
        <dbReference type="Pfam" id="PF08772"/>
    </source>
</evidence>
<dbReference type="AlphaFoldDB" id="A0A1B9GUV7"/>
<feature type="compositionally biased region" description="Gly residues" evidence="9">
    <location>
        <begin position="486"/>
        <end position="495"/>
    </location>
</feature>
<dbReference type="InterPro" id="IPR033411">
    <property type="entry name" value="Ribonuclease_PIN"/>
</dbReference>
<feature type="domain" description="Nin one binding (NOB1) Zn-ribbon-like" evidence="10">
    <location>
        <begin position="352"/>
        <end position="424"/>
    </location>
</feature>
<feature type="compositionally biased region" description="Basic residues" evidence="9">
    <location>
        <begin position="501"/>
        <end position="513"/>
    </location>
</feature>
<dbReference type="InterPro" id="IPR017117">
    <property type="entry name" value="Nob1_euk"/>
</dbReference>
<protein>
    <recommendedName>
        <fullName evidence="7">20S-pre-rRNA D-site endonuclease NOB1</fullName>
    </recommendedName>
</protein>
<dbReference type="EMBL" id="KV700123">
    <property type="protein sequence ID" value="OCF34817.1"/>
    <property type="molecule type" value="Genomic_DNA"/>
</dbReference>
<feature type="compositionally biased region" description="Polar residues" evidence="9">
    <location>
        <begin position="26"/>
        <end position="55"/>
    </location>
</feature>
<dbReference type="GO" id="GO:0016787">
    <property type="term" value="F:hydrolase activity"/>
    <property type="evidence" value="ECO:0007669"/>
    <property type="project" value="UniProtKB-KW"/>
</dbReference>
<dbReference type="GO" id="GO:0005737">
    <property type="term" value="C:cytoplasm"/>
    <property type="evidence" value="ECO:0007669"/>
    <property type="project" value="UniProtKB-ARBA"/>
</dbReference>
<dbReference type="Pfam" id="PF08772">
    <property type="entry name" value="Zn_ribbon_NOB1"/>
    <property type="match status" value="1"/>
</dbReference>
<evidence type="ECO:0000256" key="7">
    <source>
        <dbReference type="PIRNR" id="PIRNR037125"/>
    </source>
</evidence>
<feature type="binding site" evidence="8">
    <location>
        <position position="380"/>
    </location>
    <ligand>
        <name>Zn(2+)</name>
        <dbReference type="ChEBI" id="CHEBI:29105"/>
    </ligand>
</feature>
<feature type="region of interest" description="Disordered" evidence="9">
    <location>
        <begin position="243"/>
        <end position="307"/>
    </location>
</feature>
<evidence type="ECO:0000256" key="3">
    <source>
        <dbReference type="ARBA" id="ARBA00022723"/>
    </source>
</evidence>
<dbReference type="Proteomes" id="UP000092666">
    <property type="component" value="Unassembled WGS sequence"/>
</dbReference>
<reference evidence="12 13" key="1">
    <citation type="submission" date="2013-07" db="EMBL/GenBank/DDBJ databases">
        <title>The Genome Sequence of Cryptococcus heveanensis BCC8398.</title>
        <authorList>
            <consortium name="The Broad Institute Genome Sequencing Platform"/>
            <person name="Cuomo C."/>
            <person name="Litvintseva A."/>
            <person name="Chen Y."/>
            <person name="Heitman J."/>
            <person name="Sun S."/>
            <person name="Springer D."/>
            <person name="Dromer F."/>
            <person name="Young S.K."/>
            <person name="Zeng Q."/>
            <person name="Gargeya S."/>
            <person name="Fitzgerald M."/>
            <person name="Abouelleil A."/>
            <person name="Alvarado L."/>
            <person name="Berlin A.M."/>
            <person name="Chapman S.B."/>
            <person name="Dewar J."/>
            <person name="Goldberg J."/>
            <person name="Griggs A."/>
            <person name="Gujja S."/>
            <person name="Hansen M."/>
            <person name="Howarth C."/>
            <person name="Imamovic A."/>
            <person name="Larimer J."/>
            <person name="McCowan C."/>
            <person name="Murphy C."/>
            <person name="Pearson M."/>
            <person name="Priest M."/>
            <person name="Roberts A."/>
            <person name="Saif S."/>
            <person name="Shea T."/>
            <person name="Sykes S."/>
            <person name="Wortman J."/>
            <person name="Nusbaum C."/>
            <person name="Birren B."/>
        </authorList>
    </citation>
    <scope>NUCLEOTIDE SEQUENCE [LARGE SCALE GENOMIC DNA]</scope>
    <source>
        <strain evidence="12 13">BCC8398</strain>
    </source>
</reference>
<evidence type="ECO:0000259" key="11">
    <source>
        <dbReference type="Pfam" id="PF17146"/>
    </source>
</evidence>
<keyword evidence="4" id="KW-0378">Hydrolase</keyword>
<name>A0A1B9GUV7_9TREE</name>
<comment type="subcellular location">
    <subcellularLocation>
        <location evidence="7">Nucleus</location>
        <location evidence="7">Nucleolus</location>
    </subcellularLocation>
</comment>
<dbReference type="InterPro" id="IPR014881">
    <property type="entry name" value="NOB1_Zn-bd"/>
</dbReference>
<evidence type="ECO:0000256" key="8">
    <source>
        <dbReference type="PIRSR" id="PIRSR037125-1"/>
    </source>
</evidence>
<reference evidence="13" key="2">
    <citation type="submission" date="2013-12" db="EMBL/GenBank/DDBJ databases">
        <title>Evolution of pathogenesis and genome organization in the Tremellales.</title>
        <authorList>
            <person name="Cuomo C."/>
            <person name="Litvintseva A."/>
            <person name="Heitman J."/>
            <person name="Chen Y."/>
            <person name="Sun S."/>
            <person name="Springer D."/>
            <person name="Dromer F."/>
            <person name="Young S."/>
            <person name="Zeng Q."/>
            <person name="Chapman S."/>
            <person name="Gujja S."/>
            <person name="Saif S."/>
            <person name="Birren B."/>
        </authorList>
    </citation>
    <scope>NUCLEOTIDE SEQUENCE [LARGE SCALE GENOMIC DNA]</scope>
    <source>
        <strain evidence="13">BCC8398</strain>
    </source>
</reference>
<evidence type="ECO:0000256" key="6">
    <source>
        <dbReference type="ARBA" id="ARBA00023242"/>
    </source>
</evidence>
<dbReference type="InterPro" id="IPR036283">
    <property type="entry name" value="NOB1_Zf-like_sf"/>
</dbReference>
<feature type="compositionally biased region" description="Polar residues" evidence="9">
    <location>
        <begin position="245"/>
        <end position="256"/>
    </location>
</feature>
<dbReference type="Gene3D" id="3.40.50.1010">
    <property type="entry name" value="5'-nuclease"/>
    <property type="match status" value="1"/>
</dbReference>
<dbReference type="GO" id="GO:0004521">
    <property type="term" value="F:RNA endonuclease activity"/>
    <property type="evidence" value="ECO:0007669"/>
    <property type="project" value="UniProtKB-UniRule"/>
</dbReference>
<dbReference type="PIRSF" id="PIRSF037125">
    <property type="entry name" value="D-site_20S_pre-rRNA_nuclease"/>
    <property type="match status" value="1"/>
</dbReference>
<dbReference type="InterPro" id="IPR039907">
    <property type="entry name" value="NOB1"/>
</dbReference>
<sequence length="513" mass="55031">MAKSWSAIAKPASGQPEVISIATPKSGPSSSSTQADNKQEVGSTAGPSQRPQQPATARPFSEPETTEAVQVASSSSAPSSSATTIQHLILDAGPLLSLTPLRHLATSFHTTPLVFAELRDPKAREHWERLGLAGVDVRVEPPSAEAMARVTEFAKKTGDFAVLSQTDLSVAALTYQYEAALNGVEGIRTEPGQRIKKKSTQENAPQQPSEEVDGEVETQAQEEMNAVDVEEVTRSIDQVLLDGASQASDPDPTSATDEVDAAPSHSETLQKSPAEGPQSHLPPDIDNESDGGEWITPSNLTTHRSRDLGLITPNGSNQAEPPAVACMTGDFAVQNILLGMGLGLVGEGGKKITKVKSFVLRCHACFKICKDSSKRFCPSCGNATLLRTTVSTDSKTGQQSVHLKKNFQYHTRGTKYSIPDPKMGRAKGQQKGGSGLILREDQMEWSDAVRHQDRQRVKEEKRAAKGALEGWNDPDWLPEIITVGMSGKGRSGGQGMPTIGHGRKNPNQARRKR</sequence>
<evidence type="ECO:0000256" key="2">
    <source>
        <dbReference type="ARBA" id="ARBA00022722"/>
    </source>
</evidence>
<accession>A0A1B9GUV7</accession>
<dbReference type="PANTHER" id="PTHR12814">
    <property type="entry name" value="RNA-BINDING PROTEIN NOB1"/>
    <property type="match status" value="1"/>
</dbReference>
<keyword evidence="3 7" id="KW-0479">Metal-binding</keyword>